<feature type="domain" description="HTH cro/C1-type" evidence="1">
    <location>
        <begin position="20"/>
        <end position="75"/>
    </location>
</feature>
<dbReference type="InterPro" id="IPR024747">
    <property type="entry name" value="Pyridox_Oxase-rel"/>
</dbReference>
<proteinExistence type="predicted"/>
<organism evidence="2 3">
    <name type="scientific">Actinacidiphila yanglinensis</name>
    <dbReference type="NCBI Taxonomy" id="310779"/>
    <lineage>
        <taxon>Bacteria</taxon>
        <taxon>Bacillati</taxon>
        <taxon>Actinomycetota</taxon>
        <taxon>Actinomycetes</taxon>
        <taxon>Kitasatosporales</taxon>
        <taxon>Streptomycetaceae</taxon>
        <taxon>Actinacidiphila</taxon>
    </lineage>
</organism>
<dbReference type="InterPro" id="IPR012349">
    <property type="entry name" value="Split_barrel_FMN-bd"/>
</dbReference>
<dbReference type="Gene3D" id="2.30.110.10">
    <property type="entry name" value="Electron Transport, Fmn-binding Protein, Chain A"/>
    <property type="match status" value="1"/>
</dbReference>
<dbReference type="SUPFAM" id="SSF50475">
    <property type="entry name" value="FMN-binding split barrel"/>
    <property type="match status" value="1"/>
</dbReference>
<evidence type="ECO:0000313" key="3">
    <source>
        <dbReference type="Proteomes" id="UP000236754"/>
    </source>
</evidence>
<dbReference type="EMBL" id="FNVU01000012">
    <property type="protein sequence ID" value="SEG81252.1"/>
    <property type="molecule type" value="Genomic_DNA"/>
</dbReference>
<gene>
    <name evidence="2" type="ORF">SAMN05216223_112205</name>
</gene>
<dbReference type="OrthoDB" id="7062584at2"/>
<accession>A0A1H6D7I7</accession>
<dbReference type="Gene3D" id="1.10.260.40">
    <property type="entry name" value="lambda repressor-like DNA-binding domains"/>
    <property type="match status" value="1"/>
</dbReference>
<reference evidence="2 3" key="1">
    <citation type="submission" date="2016-10" db="EMBL/GenBank/DDBJ databases">
        <authorList>
            <person name="de Groot N.N."/>
        </authorList>
    </citation>
    <scope>NUCLEOTIDE SEQUENCE [LARGE SCALE GENOMIC DNA]</scope>
    <source>
        <strain evidence="2 3">CGMCC 4.2023</strain>
    </source>
</reference>
<keyword evidence="3" id="KW-1185">Reference proteome</keyword>
<dbReference type="Pfam" id="PF01381">
    <property type="entry name" value="HTH_3"/>
    <property type="match status" value="1"/>
</dbReference>
<dbReference type="GO" id="GO:0003677">
    <property type="term" value="F:DNA binding"/>
    <property type="evidence" value="ECO:0007669"/>
    <property type="project" value="InterPro"/>
</dbReference>
<dbReference type="CDD" id="cd00093">
    <property type="entry name" value="HTH_XRE"/>
    <property type="match status" value="1"/>
</dbReference>
<name>A0A1H6D7I7_9ACTN</name>
<protein>
    <submittedName>
        <fullName evidence="2">Nitroimidazol reductase NimA, pyridoxamine 5'-phosphate oxidase superfamily</fullName>
    </submittedName>
</protein>
<sequence length="223" mass="23921">MEGNVGPETHASDPGLLWRRITDRIRQLGLTEEAVAQQAGMSTRYLRQLAAVGTDFDPQALYRVAAALGTTTQELLEGRADPPPGQAGGAPRPVLTRLTEAECWDRLGPQGVGRVILPAEPAPVAFPVNYAVDAKTVVYRTALQGAAAPEGGTVVSFEVDRIDDRTHGGWSVLVAGAAERIEDAEEVRRLARECIVEPWAGGDRPAWIRVRPDSVSGRRIGAL</sequence>
<dbReference type="InterPro" id="IPR001387">
    <property type="entry name" value="Cro/C1-type_HTH"/>
</dbReference>
<dbReference type="InterPro" id="IPR010982">
    <property type="entry name" value="Lambda_DNA-bd_dom_sf"/>
</dbReference>
<dbReference type="SUPFAM" id="SSF47413">
    <property type="entry name" value="lambda repressor-like DNA-binding domains"/>
    <property type="match status" value="1"/>
</dbReference>
<dbReference type="SMART" id="SM00530">
    <property type="entry name" value="HTH_XRE"/>
    <property type="match status" value="1"/>
</dbReference>
<evidence type="ECO:0000259" key="1">
    <source>
        <dbReference type="SMART" id="SM00530"/>
    </source>
</evidence>
<dbReference type="Proteomes" id="UP000236754">
    <property type="component" value="Unassembled WGS sequence"/>
</dbReference>
<evidence type="ECO:0000313" key="2">
    <source>
        <dbReference type="EMBL" id="SEG81252.1"/>
    </source>
</evidence>
<dbReference type="AlphaFoldDB" id="A0A1H6D7I7"/>
<dbReference type="Pfam" id="PF12900">
    <property type="entry name" value="Pyridox_ox_2"/>
    <property type="match status" value="1"/>
</dbReference>
<dbReference type="RefSeq" id="WP_103888479.1">
    <property type="nucleotide sequence ID" value="NZ_FNVU01000012.1"/>
</dbReference>